<evidence type="ECO:0000313" key="1">
    <source>
        <dbReference type="EMBL" id="GIG74952.1"/>
    </source>
</evidence>
<keyword evidence="2" id="KW-1185">Reference proteome</keyword>
<name>A0A8J3LLM2_9ACTN</name>
<sequence length="147" mass="16485">MVNRAGLVPEATGGESAVSMVSRARDIMRRLNCLRPDLAAEDDRILTSLNQFDFLACHRAGCDKQLRAERCLLSHFAKFYGSRTQLIAERLIADQTLREQIYPGSDQQLAEALYQIDNAARKIGFAYDGWEGYTALVQEFVNANLPT</sequence>
<evidence type="ECO:0000313" key="2">
    <source>
        <dbReference type="Proteomes" id="UP000653674"/>
    </source>
</evidence>
<dbReference type="RefSeq" id="WP_168079547.1">
    <property type="nucleotide sequence ID" value="NZ_BAAAQJ010000005.1"/>
</dbReference>
<reference evidence="1" key="1">
    <citation type="submission" date="2021-01" db="EMBL/GenBank/DDBJ databases">
        <title>Whole genome shotgun sequence of Planosporangium flavigriseum NBRC 105377.</title>
        <authorList>
            <person name="Komaki H."/>
            <person name="Tamura T."/>
        </authorList>
    </citation>
    <scope>NUCLEOTIDE SEQUENCE</scope>
    <source>
        <strain evidence="1">NBRC 105377</strain>
    </source>
</reference>
<comment type="caution">
    <text evidence="1">The sequence shown here is derived from an EMBL/GenBank/DDBJ whole genome shotgun (WGS) entry which is preliminary data.</text>
</comment>
<dbReference type="Proteomes" id="UP000653674">
    <property type="component" value="Unassembled WGS sequence"/>
</dbReference>
<dbReference type="AlphaFoldDB" id="A0A8J3LLM2"/>
<dbReference type="EMBL" id="BONU01000024">
    <property type="protein sequence ID" value="GIG74952.1"/>
    <property type="molecule type" value="Genomic_DNA"/>
</dbReference>
<proteinExistence type="predicted"/>
<organism evidence="1 2">
    <name type="scientific">Planosporangium flavigriseum</name>
    <dbReference type="NCBI Taxonomy" id="373681"/>
    <lineage>
        <taxon>Bacteria</taxon>
        <taxon>Bacillati</taxon>
        <taxon>Actinomycetota</taxon>
        <taxon>Actinomycetes</taxon>
        <taxon>Micromonosporales</taxon>
        <taxon>Micromonosporaceae</taxon>
        <taxon>Planosporangium</taxon>
    </lineage>
</organism>
<gene>
    <name evidence="1" type="ORF">Pfl04_33560</name>
</gene>
<protein>
    <submittedName>
        <fullName evidence="1">Uncharacterized protein</fullName>
    </submittedName>
</protein>
<accession>A0A8J3LLM2</accession>